<evidence type="ECO:0000256" key="5">
    <source>
        <dbReference type="SAM" id="Coils"/>
    </source>
</evidence>
<sequence>MANELLDNKTFEDLFELHFTKLMGFVFNYVRDEEVAKDIVHDAFLTLWSNRKCLNPTYPMKSYLFTLAQNCALNYLRHLRVVTGNEQAVVELLEAANEDLNDYEKRLVRLEEKLAQLPEKQREVLVKCVVEGKKYKEVAEELDITVNTVKTHITRALKFLRDELQEDLIMLLLCLRRI</sequence>
<dbReference type="SUPFAM" id="SSF88659">
    <property type="entry name" value="Sigma3 and sigma4 domains of RNA polymerase sigma factors"/>
    <property type="match status" value="1"/>
</dbReference>
<dbReference type="SUPFAM" id="SSF88946">
    <property type="entry name" value="Sigma2 domain of RNA polymerase sigma factors"/>
    <property type="match status" value="1"/>
</dbReference>
<dbReference type="AlphaFoldDB" id="A0A412X280"/>
<evidence type="ECO:0000256" key="3">
    <source>
        <dbReference type="ARBA" id="ARBA00023082"/>
    </source>
</evidence>
<dbReference type="InterPro" id="IPR036388">
    <property type="entry name" value="WH-like_DNA-bd_sf"/>
</dbReference>
<dbReference type="InterPro" id="IPR014284">
    <property type="entry name" value="RNA_pol_sigma-70_dom"/>
</dbReference>
<evidence type="ECO:0000313" key="7">
    <source>
        <dbReference type="EMBL" id="RGV34574.1"/>
    </source>
</evidence>
<evidence type="ECO:0000256" key="2">
    <source>
        <dbReference type="ARBA" id="ARBA00023015"/>
    </source>
</evidence>
<dbReference type="InterPro" id="IPR007627">
    <property type="entry name" value="RNA_pol_sigma70_r2"/>
</dbReference>
<dbReference type="Pfam" id="PF08281">
    <property type="entry name" value="Sigma70_r4_2"/>
    <property type="match status" value="1"/>
</dbReference>
<dbReference type="EMBL" id="QRZA01000007">
    <property type="protein sequence ID" value="RGV34574.1"/>
    <property type="molecule type" value="Genomic_DNA"/>
</dbReference>
<dbReference type="Gene3D" id="1.10.10.10">
    <property type="entry name" value="Winged helix-like DNA-binding domain superfamily/Winged helix DNA-binding domain"/>
    <property type="match status" value="1"/>
</dbReference>
<dbReference type="GO" id="GO:0006352">
    <property type="term" value="P:DNA-templated transcription initiation"/>
    <property type="evidence" value="ECO:0007669"/>
    <property type="project" value="InterPro"/>
</dbReference>
<evidence type="ECO:0000313" key="8">
    <source>
        <dbReference type="Proteomes" id="UP000283589"/>
    </source>
</evidence>
<evidence type="ECO:0000256" key="1">
    <source>
        <dbReference type="ARBA" id="ARBA00010641"/>
    </source>
</evidence>
<dbReference type="InterPro" id="IPR013324">
    <property type="entry name" value="RNA_pol_sigma_r3/r4-like"/>
</dbReference>
<protein>
    <submittedName>
        <fullName evidence="7">RNA polymerase sigma-70 factor</fullName>
    </submittedName>
</protein>
<dbReference type="PANTHER" id="PTHR43133">
    <property type="entry name" value="RNA POLYMERASE ECF-TYPE SIGMA FACTO"/>
    <property type="match status" value="1"/>
</dbReference>
<keyword evidence="2" id="KW-0805">Transcription regulation</keyword>
<dbReference type="InterPro" id="IPR000792">
    <property type="entry name" value="Tscrpt_reg_LuxR_C"/>
</dbReference>
<feature type="coiled-coil region" evidence="5">
    <location>
        <begin position="86"/>
        <end position="120"/>
    </location>
</feature>
<dbReference type="SMART" id="SM00421">
    <property type="entry name" value="HTH_LUXR"/>
    <property type="match status" value="1"/>
</dbReference>
<proteinExistence type="inferred from homology"/>
<feature type="domain" description="HTH luxR-type" evidence="6">
    <location>
        <begin position="114"/>
        <end position="172"/>
    </location>
</feature>
<dbReference type="InterPro" id="IPR014327">
    <property type="entry name" value="RNA_pol_sigma70_bacteroid"/>
</dbReference>
<dbReference type="CDD" id="cd06171">
    <property type="entry name" value="Sigma70_r4"/>
    <property type="match status" value="1"/>
</dbReference>
<evidence type="ECO:0000259" key="6">
    <source>
        <dbReference type="SMART" id="SM00421"/>
    </source>
</evidence>
<organism evidence="7 8">
    <name type="scientific">Butyricimonas virosa</name>
    <dbReference type="NCBI Taxonomy" id="544645"/>
    <lineage>
        <taxon>Bacteria</taxon>
        <taxon>Pseudomonadati</taxon>
        <taxon>Bacteroidota</taxon>
        <taxon>Bacteroidia</taxon>
        <taxon>Bacteroidales</taxon>
        <taxon>Odoribacteraceae</taxon>
        <taxon>Butyricimonas</taxon>
    </lineage>
</organism>
<keyword evidence="5" id="KW-0175">Coiled coil</keyword>
<dbReference type="PANTHER" id="PTHR43133:SF46">
    <property type="entry name" value="RNA POLYMERASE SIGMA-70 FACTOR ECF SUBFAMILY"/>
    <property type="match status" value="1"/>
</dbReference>
<dbReference type="InterPro" id="IPR013325">
    <property type="entry name" value="RNA_pol_sigma_r2"/>
</dbReference>
<keyword evidence="3" id="KW-0731">Sigma factor</keyword>
<dbReference type="InterPro" id="IPR039425">
    <property type="entry name" value="RNA_pol_sigma-70-like"/>
</dbReference>
<name>A0A412X280_9BACT</name>
<dbReference type="Pfam" id="PF04542">
    <property type="entry name" value="Sigma70_r2"/>
    <property type="match status" value="1"/>
</dbReference>
<gene>
    <name evidence="7" type="ORF">DWW18_07785</name>
</gene>
<evidence type="ECO:0000256" key="4">
    <source>
        <dbReference type="ARBA" id="ARBA00023163"/>
    </source>
</evidence>
<dbReference type="NCBIfam" id="TIGR02937">
    <property type="entry name" value="sigma70-ECF"/>
    <property type="match status" value="1"/>
</dbReference>
<dbReference type="NCBIfam" id="TIGR02985">
    <property type="entry name" value="Sig70_bacteroi1"/>
    <property type="match status" value="1"/>
</dbReference>
<accession>A0A412X280</accession>
<dbReference type="GO" id="GO:0003677">
    <property type="term" value="F:DNA binding"/>
    <property type="evidence" value="ECO:0007669"/>
    <property type="project" value="InterPro"/>
</dbReference>
<dbReference type="STRING" id="1121130.GCA_000519105_00804"/>
<dbReference type="Gene3D" id="1.10.1740.10">
    <property type="match status" value="1"/>
</dbReference>
<dbReference type="GO" id="GO:0016987">
    <property type="term" value="F:sigma factor activity"/>
    <property type="evidence" value="ECO:0007669"/>
    <property type="project" value="UniProtKB-KW"/>
</dbReference>
<dbReference type="InterPro" id="IPR013249">
    <property type="entry name" value="RNA_pol_sigma70_r4_t2"/>
</dbReference>
<reference evidence="7 8" key="1">
    <citation type="submission" date="2018-08" db="EMBL/GenBank/DDBJ databases">
        <title>A genome reference for cultivated species of the human gut microbiota.</title>
        <authorList>
            <person name="Zou Y."/>
            <person name="Xue W."/>
            <person name="Luo G."/>
        </authorList>
    </citation>
    <scope>NUCLEOTIDE SEQUENCE [LARGE SCALE GENOMIC DNA]</scope>
    <source>
        <strain evidence="7 8">AF14-49</strain>
    </source>
</reference>
<dbReference type="Proteomes" id="UP000283589">
    <property type="component" value="Unassembled WGS sequence"/>
</dbReference>
<comment type="caution">
    <text evidence="7">The sequence shown here is derived from an EMBL/GenBank/DDBJ whole genome shotgun (WGS) entry which is preliminary data.</text>
</comment>
<comment type="similarity">
    <text evidence="1">Belongs to the sigma-70 factor family. ECF subfamily.</text>
</comment>
<keyword evidence="4" id="KW-0804">Transcription</keyword>